<organism evidence="2 4">
    <name type="scientific">Frankliniella fusca</name>
    <dbReference type="NCBI Taxonomy" id="407009"/>
    <lineage>
        <taxon>Eukaryota</taxon>
        <taxon>Metazoa</taxon>
        <taxon>Ecdysozoa</taxon>
        <taxon>Arthropoda</taxon>
        <taxon>Hexapoda</taxon>
        <taxon>Insecta</taxon>
        <taxon>Pterygota</taxon>
        <taxon>Neoptera</taxon>
        <taxon>Paraneoptera</taxon>
        <taxon>Thysanoptera</taxon>
        <taxon>Terebrantia</taxon>
        <taxon>Thripoidea</taxon>
        <taxon>Thripidae</taxon>
        <taxon>Frankliniella</taxon>
    </lineage>
</organism>
<evidence type="ECO:0000256" key="1">
    <source>
        <dbReference type="SAM" id="MobiDB-lite"/>
    </source>
</evidence>
<evidence type="ECO:0000313" key="3">
    <source>
        <dbReference type="EMBL" id="KAK3918462.1"/>
    </source>
</evidence>
<keyword evidence="4" id="KW-1185">Reference proteome</keyword>
<dbReference type="Proteomes" id="UP001219518">
    <property type="component" value="Unassembled WGS sequence"/>
</dbReference>
<dbReference type="EMBL" id="JAHWGI010000939">
    <property type="protein sequence ID" value="KAK3918462.1"/>
    <property type="molecule type" value="Genomic_DNA"/>
</dbReference>
<proteinExistence type="predicted"/>
<dbReference type="AlphaFoldDB" id="A0AAE1HCE2"/>
<reference evidence="2" key="2">
    <citation type="journal article" date="2023" name="BMC Genomics">
        <title>Pest status, molecular evolution, and epigenetic factors derived from the genome assembly of Frankliniella fusca, a thysanopteran phytovirus vector.</title>
        <authorList>
            <person name="Catto M.A."/>
            <person name="Labadie P.E."/>
            <person name="Jacobson A.L."/>
            <person name="Kennedy G.G."/>
            <person name="Srinivasan R."/>
            <person name="Hunt B.G."/>
        </authorList>
    </citation>
    <scope>NUCLEOTIDE SEQUENCE</scope>
    <source>
        <strain evidence="2">PL_HMW_Pooled</strain>
    </source>
</reference>
<accession>A0AAE1HCE2</accession>
<evidence type="ECO:0000313" key="4">
    <source>
        <dbReference type="Proteomes" id="UP001219518"/>
    </source>
</evidence>
<gene>
    <name evidence="2" type="ORF">KUF71_007689</name>
    <name evidence="3" type="ORF">KUF71_007723</name>
</gene>
<protein>
    <submittedName>
        <fullName evidence="2">Protein translocase subunit</fullName>
    </submittedName>
</protein>
<dbReference type="EMBL" id="JAHWGI010000936">
    <property type="protein sequence ID" value="KAK3918428.1"/>
    <property type="molecule type" value="Genomic_DNA"/>
</dbReference>
<evidence type="ECO:0000313" key="2">
    <source>
        <dbReference type="EMBL" id="KAK3918428.1"/>
    </source>
</evidence>
<feature type="region of interest" description="Disordered" evidence="1">
    <location>
        <begin position="108"/>
        <end position="138"/>
    </location>
</feature>
<name>A0AAE1HCE2_9NEOP</name>
<reference evidence="2" key="1">
    <citation type="submission" date="2021-07" db="EMBL/GenBank/DDBJ databases">
        <authorList>
            <person name="Catto M.A."/>
            <person name="Jacobson A."/>
            <person name="Kennedy G."/>
            <person name="Labadie P."/>
            <person name="Hunt B.G."/>
            <person name="Srinivasan R."/>
        </authorList>
    </citation>
    <scope>NUCLEOTIDE SEQUENCE</scope>
    <source>
        <strain evidence="2">PL_HMW_Pooled</strain>
        <tissue evidence="2">Head</tissue>
    </source>
</reference>
<comment type="caution">
    <text evidence="2">The sequence shown here is derived from an EMBL/GenBank/DDBJ whole genome shotgun (WGS) entry which is preliminary data.</text>
</comment>
<sequence length="157" mass="17142">MPGFANKRVKSHIAPSSDAESDCKLSTYRAKVSARASCPTARHTYGITVETHCKPRIAAPLPYTHTPVWPSWRETRLTSLQRVGNSNYLEKAASCGCAHVGKHCERRERRVGSRSAGSARRRGKTGAGELGALRGRSKPANKYYSSSLIAEVNLGPY</sequence>